<dbReference type="PROSITE" id="PS51365">
    <property type="entry name" value="RENAL_DIPEPTIDASE_2"/>
    <property type="match status" value="1"/>
</dbReference>
<accession>A0ABT3QVC4</accession>
<protein>
    <submittedName>
        <fullName evidence="1">Dipeptidase</fullName>
    </submittedName>
</protein>
<dbReference type="RefSeq" id="WP_265960517.1">
    <property type="nucleotide sequence ID" value="NZ_JAPEVI010000001.1"/>
</dbReference>
<dbReference type="PANTHER" id="PTHR10443">
    <property type="entry name" value="MICROSOMAL DIPEPTIDASE"/>
    <property type="match status" value="1"/>
</dbReference>
<dbReference type="EMBL" id="JAPEVI010000001">
    <property type="protein sequence ID" value="MCX2720818.1"/>
    <property type="molecule type" value="Genomic_DNA"/>
</dbReference>
<dbReference type="Pfam" id="PF01244">
    <property type="entry name" value="Peptidase_M19"/>
    <property type="match status" value="1"/>
</dbReference>
<sequence>MSTGNLHDDLIVFDGLIISKWGEEVFDAMQRGGLTAANCTCSVWENFRDTMLNIGEWNRYFAKYPDRLVKARTADDIRQAKNDGKTAIVLGFQNTTAFEDRLEFIEIFKEQGIGIVQMTYNTQNLVGCGCYESRDSGLSDFGHDVVAEMNRVGMLCDLSHVGPNTSRDVILASKKPVAYSHCLPSGLKEHPRNKSDEQLRFIADHEGFVGVTMFPPFLRRGNDSTVDDYVEAIDYIINLVGEDQVGFGTDFTMGYGTPFFEYLNRDKGVGRQLTEFWKVDFPDGLESIADYPNLTGAMEKAGWTETRIRKVMGGNWLDLLDRVL</sequence>
<dbReference type="InterPro" id="IPR008257">
    <property type="entry name" value="Pept_M19"/>
</dbReference>
<evidence type="ECO:0000313" key="1">
    <source>
        <dbReference type="EMBL" id="MCX2720818.1"/>
    </source>
</evidence>
<evidence type="ECO:0000313" key="2">
    <source>
        <dbReference type="Proteomes" id="UP001300261"/>
    </source>
</evidence>
<proteinExistence type="predicted"/>
<dbReference type="Gene3D" id="3.20.20.140">
    <property type="entry name" value="Metal-dependent hydrolases"/>
    <property type="match status" value="1"/>
</dbReference>
<dbReference type="Proteomes" id="UP001300261">
    <property type="component" value="Unassembled WGS sequence"/>
</dbReference>
<organism evidence="1 2">
    <name type="scientific">Roseibium salinum</name>
    <dbReference type="NCBI Taxonomy" id="1604349"/>
    <lineage>
        <taxon>Bacteria</taxon>
        <taxon>Pseudomonadati</taxon>
        <taxon>Pseudomonadota</taxon>
        <taxon>Alphaproteobacteria</taxon>
        <taxon>Hyphomicrobiales</taxon>
        <taxon>Stappiaceae</taxon>
        <taxon>Roseibium</taxon>
    </lineage>
</organism>
<dbReference type="PANTHER" id="PTHR10443:SF12">
    <property type="entry name" value="DIPEPTIDASE"/>
    <property type="match status" value="1"/>
</dbReference>
<name>A0ABT3QVC4_9HYPH</name>
<keyword evidence="2" id="KW-1185">Reference proteome</keyword>
<gene>
    <name evidence="1" type="ORF">ON753_00115</name>
</gene>
<dbReference type="InterPro" id="IPR032466">
    <property type="entry name" value="Metal_Hydrolase"/>
</dbReference>
<reference evidence="1 2" key="1">
    <citation type="journal article" date="2016" name="Int. J. Syst. Evol. Microbiol.">
        <title>Labrenzia salina sp. nov., isolated from the rhizosphere of the halophyte Arthrocnemum macrostachyum.</title>
        <authorList>
            <person name="Camacho M."/>
            <person name="Redondo-Gomez S."/>
            <person name="Rodriguez-Llorente I."/>
            <person name="Rohde M."/>
            <person name="Sproer C."/>
            <person name="Schumann P."/>
            <person name="Klenk H.P."/>
            <person name="Montero-Calasanz M.D.C."/>
        </authorList>
    </citation>
    <scope>NUCLEOTIDE SEQUENCE [LARGE SCALE GENOMIC DNA]</scope>
    <source>
        <strain evidence="1 2">DSM 29163</strain>
    </source>
</reference>
<dbReference type="SUPFAM" id="SSF51556">
    <property type="entry name" value="Metallo-dependent hydrolases"/>
    <property type="match status" value="1"/>
</dbReference>
<comment type="caution">
    <text evidence="1">The sequence shown here is derived from an EMBL/GenBank/DDBJ whole genome shotgun (WGS) entry which is preliminary data.</text>
</comment>